<sequence length="482" mass="54021">MLYNSIYFVICIVTISKQVISSSREDVLLADYERKLRKIYLFNKIISKHQKSKWFVQEQFPALESFNIVFNNTRPAIQNPDNERLESTLLKAFKGESVKIVVYGGSNTAAGLFPILLQQWWDENITPVSGSVLKVKNLSIGGTSSTYFQFCYDIYLDANEVVDLFILELSVNDAVGNLQNSSIPRNLPLEQFTRQLLNRPNRPGVFFVNLYTLIGEPAQCMNLMDFDQDLIIDHYNTTAINLRNLACSFKLGKYFATVKTYDLKDASGTMHLNPKGHAQTAFMIVQVFMRILKKLIHNVKILKKSVQSYITPFTSVGTLSNAITTPQCWASLTPNYNSELRSTLQLKNVKSNGFVYIQGIRIKTSSYSSKEERKDAYGGLSAREKGSEVTILFTVVAGHPHILRSVGVISRFSTSGGEVDVWLDNDYSKRTNIKLHVNAEQTAVRIIGTQVTPGNHTLTMHVVKKGIAVLVGAVVGPPDGPW</sequence>
<dbReference type="Gene3D" id="3.40.50.1110">
    <property type="entry name" value="SGNH hydrolase"/>
    <property type="match status" value="1"/>
</dbReference>
<accession>A0A6S7JDJ4</accession>
<protein>
    <submittedName>
        <fullName evidence="1">Uncharacterized protein</fullName>
    </submittedName>
</protein>
<keyword evidence="2" id="KW-1185">Reference proteome</keyword>
<dbReference type="PANTHER" id="PTHR34407">
    <property type="entry name" value="EXPRESSED PROTEIN"/>
    <property type="match status" value="1"/>
</dbReference>
<dbReference type="Proteomes" id="UP001152795">
    <property type="component" value="Unassembled WGS sequence"/>
</dbReference>
<organism evidence="1 2">
    <name type="scientific">Paramuricea clavata</name>
    <name type="common">Red gorgonian</name>
    <name type="synonym">Violescent sea-whip</name>
    <dbReference type="NCBI Taxonomy" id="317549"/>
    <lineage>
        <taxon>Eukaryota</taxon>
        <taxon>Metazoa</taxon>
        <taxon>Cnidaria</taxon>
        <taxon>Anthozoa</taxon>
        <taxon>Octocorallia</taxon>
        <taxon>Malacalcyonacea</taxon>
        <taxon>Plexauridae</taxon>
        <taxon>Paramuricea</taxon>
    </lineage>
</organism>
<dbReference type="InterPro" id="IPR036514">
    <property type="entry name" value="SGNH_hydro_sf"/>
</dbReference>
<dbReference type="PANTHER" id="PTHR34407:SF1">
    <property type="entry name" value="SGNH HYDROLASE-TYPE ESTERASE DOMAIN-CONTAINING PROTEIN"/>
    <property type="match status" value="1"/>
</dbReference>
<dbReference type="AlphaFoldDB" id="A0A6S7JDJ4"/>
<evidence type="ECO:0000313" key="1">
    <source>
        <dbReference type="EMBL" id="CAB4027070.1"/>
    </source>
</evidence>
<comment type="caution">
    <text evidence="1">The sequence shown here is derived from an EMBL/GenBank/DDBJ whole genome shotgun (WGS) entry which is preliminary data.</text>
</comment>
<dbReference type="SUPFAM" id="SSF52266">
    <property type="entry name" value="SGNH hydrolase"/>
    <property type="match status" value="1"/>
</dbReference>
<gene>
    <name evidence="1" type="ORF">PACLA_8A002959</name>
</gene>
<dbReference type="OrthoDB" id="5949918at2759"/>
<reference evidence="1" key="1">
    <citation type="submission" date="2020-04" db="EMBL/GenBank/DDBJ databases">
        <authorList>
            <person name="Alioto T."/>
            <person name="Alioto T."/>
            <person name="Gomez Garrido J."/>
        </authorList>
    </citation>
    <scope>NUCLEOTIDE SEQUENCE</scope>
    <source>
        <strain evidence="1">A484AB</strain>
    </source>
</reference>
<proteinExistence type="predicted"/>
<evidence type="ECO:0000313" key="2">
    <source>
        <dbReference type="Proteomes" id="UP001152795"/>
    </source>
</evidence>
<dbReference type="CDD" id="cd00229">
    <property type="entry name" value="SGNH_hydrolase"/>
    <property type="match status" value="1"/>
</dbReference>
<dbReference type="EMBL" id="CACRXK020014584">
    <property type="protein sequence ID" value="CAB4027070.1"/>
    <property type="molecule type" value="Genomic_DNA"/>
</dbReference>
<name>A0A6S7JDJ4_PARCT</name>